<evidence type="ECO:0000256" key="9">
    <source>
        <dbReference type="ARBA" id="ARBA00023002"/>
    </source>
</evidence>
<evidence type="ECO:0000256" key="3">
    <source>
        <dbReference type="ARBA" id="ARBA00004406"/>
    </source>
</evidence>
<evidence type="ECO:0000256" key="11">
    <source>
        <dbReference type="ARBA" id="ARBA00023033"/>
    </source>
</evidence>
<dbReference type="InterPro" id="IPR001128">
    <property type="entry name" value="Cyt_P450"/>
</dbReference>
<dbReference type="InterPro" id="IPR050476">
    <property type="entry name" value="Insect_CytP450_Detox"/>
</dbReference>
<dbReference type="Pfam" id="PF00067">
    <property type="entry name" value="p450"/>
    <property type="match status" value="2"/>
</dbReference>
<evidence type="ECO:0000256" key="10">
    <source>
        <dbReference type="ARBA" id="ARBA00023004"/>
    </source>
</evidence>
<dbReference type="EMBL" id="VYZN01000012">
    <property type="protein sequence ID" value="KAE9541573.1"/>
    <property type="molecule type" value="Genomic_DNA"/>
</dbReference>
<dbReference type="AlphaFoldDB" id="A0A6G0TYM1"/>
<keyword evidence="6 13" id="KW-0479">Metal-binding</keyword>
<keyword evidence="10 13" id="KW-0408">Iron</keyword>
<dbReference type="PANTHER" id="PTHR24292">
    <property type="entry name" value="CYTOCHROME P450"/>
    <property type="match status" value="1"/>
</dbReference>
<evidence type="ECO:0000256" key="1">
    <source>
        <dbReference type="ARBA" id="ARBA00001971"/>
    </source>
</evidence>
<organism evidence="14 15">
    <name type="scientific">Aphis glycines</name>
    <name type="common">Soybean aphid</name>
    <dbReference type="NCBI Taxonomy" id="307491"/>
    <lineage>
        <taxon>Eukaryota</taxon>
        <taxon>Metazoa</taxon>
        <taxon>Ecdysozoa</taxon>
        <taxon>Arthropoda</taxon>
        <taxon>Hexapoda</taxon>
        <taxon>Insecta</taxon>
        <taxon>Pterygota</taxon>
        <taxon>Neoptera</taxon>
        <taxon>Paraneoptera</taxon>
        <taxon>Hemiptera</taxon>
        <taxon>Sternorrhyncha</taxon>
        <taxon>Aphidomorpha</taxon>
        <taxon>Aphidoidea</taxon>
        <taxon>Aphididae</taxon>
        <taxon>Aphidini</taxon>
        <taxon>Aphis</taxon>
        <taxon>Aphis</taxon>
    </lineage>
</organism>
<dbReference type="CDD" id="cd11056">
    <property type="entry name" value="CYP6-like"/>
    <property type="match status" value="2"/>
</dbReference>
<keyword evidence="7" id="KW-0256">Endoplasmic reticulum</keyword>
<dbReference type="InterPro" id="IPR002402">
    <property type="entry name" value="Cyt_P450_E_grp-II"/>
</dbReference>
<evidence type="ECO:0000313" key="14">
    <source>
        <dbReference type="EMBL" id="KAE9541573.1"/>
    </source>
</evidence>
<dbReference type="GO" id="GO:0004497">
    <property type="term" value="F:monooxygenase activity"/>
    <property type="evidence" value="ECO:0007669"/>
    <property type="project" value="UniProtKB-KW"/>
</dbReference>
<dbReference type="InterPro" id="IPR017972">
    <property type="entry name" value="Cyt_P450_CS"/>
</dbReference>
<proteinExistence type="inferred from homology"/>
<evidence type="ECO:0000313" key="15">
    <source>
        <dbReference type="Proteomes" id="UP000475862"/>
    </source>
</evidence>
<reference evidence="14 15" key="1">
    <citation type="submission" date="2019-08" db="EMBL/GenBank/DDBJ databases">
        <title>The genome of the soybean aphid Biotype 1, its phylome, world population structure and adaptation to the North American continent.</title>
        <authorList>
            <person name="Giordano R."/>
            <person name="Donthu R.K."/>
            <person name="Hernandez A.G."/>
            <person name="Wright C.L."/>
            <person name="Zimin A.V."/>
        </authorList>
    </citation>
    <scope>NUCLEOTIDE SEQUENCE [LARGE SCALE GENOMIC DNA]</scope>
    <source>
        <tissue evidence="14">Whole aphids</tissue>
    </source>
</reference>
<keyword evidence="12" id="KW-0472">Membrane</keyword>
<comment type="similarity">
    <text evidence="4">Belongs to the cytochrome P450 family.</text>
</comment>
<gene>
    <name evidence="14" type="ORF">AGLY_003564</name>
</gene>
<evidence type="ECO:0000256" key="6">
    <source>
        <dbReference type="ARBA" id="ARBA00022723"/>
    </source>
</evidence>
<comment type="cofactor">
    <cofactor evidence="1 13">
        <name>heme</name>
        <dbReference type="ChEBI" id="CHEBI:30413"/>
    </cofactor>
</comment>
<dbReference type="OrthoDB" id="2789670at2759"/>
<keyword evidence="5 13" id="KW-0349">Heme</keyword>
<evidence type="ECO:0000256" key="2">
    <source>
        <dbReference type="ARBA" id="ARBA00004174"/>
    </source>
</evidence>
<evidence type="ECO:0000256" key="5">
    <source>
        <dbReference type="ARBA" id="ARBA00022617"/>
    </source>
</evidence>
<dbReference type="FunFam" id="1.10.630.10:FF:000042">
    <property type="entry name" value="Cytochrome P450"/>
    <property type="match status" value="2"/>
</dbReference>
<dbReference type="GO" id="GO:0020037">
    <property type="term" value="F:heme binding"/>
    <property type="evidence" value="ECO:0007669"/>
    <property type="project" value="InterPro"/>
</dbReference>
<dbReference type="GO" id="GO:0016705">
    <property type="term" value="F:oxidoreductase activity, acting on paired donors, with incorporation or reduction of molecular oxygen"/>
    <property type="evidence" value="ECO:0007669"/>
    <property type="project" value="InterPro"/>
</dbReference>
<evidence type="ECO:0000256" key="4">
    <source>
        <dbReference type="ARBA" id="ARBA00010617"/>
    </source>
</evidence>
<protein>
    <recommendedName>
        <fullName evidence="16">Cytochrome P450</fullName>
    </recommendedName>
</protein>
<keyword evidence="9" id="KW-0560">Oxidoreductase</keyword>
<keyword evidence="15" id="KW-1185">Reference proteome</keyword>
<dbReference type="PRINTS" id="PR00464">
    <property type="entry name" value="EP450II"/>
</dbReference>
<dbReference type="PROSITE" id="PS00086">
    <property type="entry name" value="CYTOCHROME_P450"/>
    <property type="match status" value="2"/>
</dbReference>
<evidence type="ECO:0008006" key="16">
    <source>
        <dbReference type="Google" id="ProtNLM"/>
    </source>
</evidence>
<feature type="binding site" description="axial binding residue" evidence="13">
    <location>
        <position position="474"/>
    </location>
    <ligand>
        <name>heme</name>
        <dbReference type="ChEBI" id="CHEBI:30413"/>
    </ligand>
    <ligandPart>
        <name>Fe</name>
        <dbReference type="ChEBI" id="CHEBI:18248"/>
    </ligandPart>
</feature>
<evidence type="ECO:0000256" key="13">
    <source>
        <dbReference type="PIRSR" id="PIRSR602402-1"/>
    </source>
</evidence>
<comment type="caution">
    <text evidence="14">The sequence shown here is derived from an EMBL/GenBank/DDBJ whole genome shotgun (WGS) entry which is preliminary data.</text>
</comment>
<keyword evidence="11" id="KW-0503">Monooxygenase</keyword>
<comment type="subcellular location">
    <subcellularLocation>
        <location evidence="3">Endoplasmic reticulum membrane</location>
        <topology evidence="3">Peripheral membrane protein</topology>
    </subcellularLocation>
    <subcellularLocation>
        <location evidence="2">Microsome membrane</location>
        <topology evidence="2">Peripheral membrane protein</topology>
    </subcellularLocation>
</comment>
<dbReference type="InterPro" id="IPR036396">
    <property type="entry name" value="Cyt_P450_sf"/>
</dbReference>
<dbReference type="PANTHER" id="PTHR24292:SF54">
    <property type="entry name" value="CYP9F3-RELATED"/>
    <property type="match status" value="1"/>
</dbReference>
<evidence type="ECO:0000256" key="12">
    <source>
        <dbReference type="ARBA" id="ARBA00023136"/>
    </source>
</evidence>
<name>A0A6G0TYM1_APHGL</name>
<sequence>MAQKCFGLNSSGTSDYSVLEATRICCIPLPLLTDQNTSVTVLLLYYFSTSTYDKWQKANVPHMKPIPLFGNLAKTLLGLESQYEGFDRIYRQFPDEKICGFYQMKTPYLMIRDPELINTILIKDFAHFTDHGFYLDPSINLLSKSLFFMNGQRWKIMRQKLSPGFTSGKLKLMYGQIKDCSKELLNYISKKSSTSDEIEIHDLLGKYATDVVGTCAFGLKLDSMTDEDSEFRKYGKQLFKPTLRQLIINMLGMISPKIPNKLKIQQFSPEDIDFFYSTFKEVITYREKNNINRNDVAQTLMQARNELVLNNDSFPEEKFTDTDIVANAIILFIAGAEPIADTLAFCFYELALNKPIQEKLRRHICETREKHGGEFNHSYLANLHYADMVLLETMRKHSGIIMLLREATKTYQVPGQSLVIEKGQKIIIPTYSFHRDPKYYPDPDIFDPERFSPEEKAKRPNATELFFGDGPRFCIGKRLAELELKLGLSEIIYNFELLPCSKTENPIQLIPKGMMIKPKNGVWLTLKPIIRQQNHVIGDSKWPKSALDSTTLAHLTILGWGLTVLYIWHCGIPVSLLSDLNTSVTVLLLYYFSTSTYDKWQKANVPHMKPIPLFGNLAKTLLGLESQYEGLDRIYRQFPDEKICGFYQMKTPYLMIRDPELINTILTKDFAHFTDHGFYLDPSINLLSKSLFFMNGQRWKIMRQKLSPGFTSGKLKLMYSQVNDCSKELLNYISKKSRMTDEIEIHDLLGKYATDVIGTCAFGLKLDSMADEDSEFRKYGKQLFKPTLRQLMVIILGTISPQIPRRLKIQQFLPEVIDFFDSTFKEVITYREKNDINRNDVAQTLMQARNKLVLNNDSFPKKQFTDTDIVANAILLFIAGAEPVSDTLAFCFYELALNKPIQEKLRRHICETREKHGGEFNHSYLADLHYADMVLLETMRKHSGIIVLLREATKTYQVPGQSLVIEKGQKIIIPTYSFHHDPKYYPDPDIFDPERFSPEEKAKRPNATELFFGDGPRFCIGKRLAELELKLGLSEIIYNFELLPCSKTENPIQLIPKGLIVKPKNGVWLTLKPIIRQ</sequence>
<evidence type="ECO:0000256" key="7">
    <source>
        <dbReference type="ARBA" id="ARBA00022824"/>
    </source>
</evidence>
<dbReference type="SUPFAM" id="SSF48264">
    <property type="entry name" value="Cytochrome P450"/>
    <property type="match status" value="2"/>
</dbReference>
<dbReference type="GO" id="GO:0005789">
    <property type="term" value="C:endoplasmic reticulum membrane"/>
    <property type="evidence" value="ECO:0007669"/>
    <property type="project" value="UniProtKB-SubCell"/>
</dbReference>
<keyword evidence="8" id="KW-0492">Microsome</keyword>
<dbReference type="GO" id="GO:0005506">
    <property type="term" value="F:iron ion binding"/>
    <property type="evidence" value="ECO:0007669"/>
    <property type="project" value="InterPro"/>
</dbReference>
<dbReference type="PRINTS" id="PR00385">
    <property type="entry name" value="P450"/>
</dbReference>
<dbReference type="Gene3D" id="1.10.630.10">
    <property type="entry name" value="Cytochrome P450"/>
    <property type="match status" value="2"/>
</dbReference>
<accession>A0A6G0TYM1</accession>
<dbReference type="Proteomes" id="UP000475862">
    <property type="component" value="Unassembled WGS sequence"/>
</dbReference>
<evidence type="ECO:0000256" key="8">
    <source>
        <dbReference type="ARBA" id="ARBA00022848"/>
    </source>
</evidence>